<dbReference type="GO" id="GO:0003924">
    <property type="term" value="F:GTPase activity"/>
    <property type="evidence" value="ECO:0007669"/>
    <property type="project" value="TreeGrafter"/>
</dbReference>
<reference evidence="7" key="1">
    <citation type="submission" date="2021-02" db="EMBL/GenBank/DDBJ databases">
        <title>Genome-Resolved Metagenomics of a Microbial Community Performing Photosynthetic Biological Nutrient Removal.</title>
        <authorList>
            <person name="Mcdaniel E.A."/>
        </authorList>
    </citation>
    <scope>NUCLEOTIDE SEQUENCE</scope>
    <source>
        <strain evidence="7">UWPOB_OBS1</strain>
    </source>
</reference>
<protein>
    <recommendedName>
        <fullName evidence="3">Ribosome biogenesis GTPase A</fullName>
    </recommendedName>
</protein>
<feature type="domain" description="G" evidence="6">
    <location>
        <begin position="152"/>
        <end position="206"/>
    </location>
</feature>
<feature type="compositionally biased region" description="Basic and acidic residues" evidence="5">
    <location>
        <begin position="1"/>
        <end position="12"/>
    </location>
</feature>
<evidence type="ECO:0000313" key="7">
    <source>
        <dbReference type="EMBL" id="MBN8660921.1"/>
    </source>
</evidence>
<comment type="subcellular location">
    <subcellularLocation>
        <location evidence="3">Cytoplasm</location>
    </subcellularLocation>
</comment>
<dbReference type="InterPro" id="IPR016478">
    <property type="entry name" value="GTPase_MTG1"/>
</dbReference>
<dbReference type="CDD" id="cd01856">
    <property type="entry name" value="YlqF"/>
    <property type="match status" value="1"/>
</dbReference>
<proteinExistence type="inferred from homology"/>
<dbReference type="AlphaFoldDB" id="A0A8J7TMD9"/>
<dbReference type="InterPro" id="IPR019991">
    <property type="entry name" value="GTP-bd_ribosome_bgen"/>
</dbReference>
<comment type="function">
    <text evidence="3">Required for a late step of 50S ribosomal subunit assembly. Has GTPase activity.</text>
</comment>
<dbReference type="Pfam" id="PF01926">
    <property type="entry name" value="MMR_HSR1"/>
    <property type="match status" value="1"/>
</dbReference>
<dbReference type="GO" id="GO:0006412">
    <property type="term" value="P:translation"/>
    <property type="evidence" value="ECO:0007669"/>
    <property type="project" value="TreeGrafter"/>
</dbReference>
<keyword evidence="2 3" id="KW-0342">GTP-binding</keyword>
<keyword evidence="3" id="KW-0963">Cytoplasm</keyword>
<evidence type="ECO:0000259" key="6">
    <source>
        <dbReference type="Pfam" id="PF01926"/>
    </source>
</evidence>
<keyword evidence="1 3" id="KW-0547">Nucleotide-binding</keyword>
<feature type="region of interest" description="Disordered" evidence="5">
    <location>
        <begin position="1"/>
        <end position="30"/>
    </location>
</feature>
<dbReference type="GO" id="GO:0005737">
    <property type="term" value="C:cytoplasm"/>
    <property type="evidence" value="ECO:0007669"/>
    <property type="project" value="UniProtKB-SubCell"/>
</dbReference>
<evidence type="ECO:0000256" key="3">
    <source>
        <dbReference type="PIRNR" id="PIRNR006230"/>
    </source>
</evidence>
<comment type="caution">
    <text evidence="7">The sequence shown here is derived from an EMBL/GenBank/DDBJ whole genome shotgun (WGS) entry which is preliminary data.</text>
</comment>
<dbReference type="PANTHER" id="PTHR45782:SF4">
    <property type="entry name" value="MITOCHONDRIAL RIBOSOME-ASSOCIATED GTPASE 1"/>
    <property type="match status" value="1"/>
</dbReference>
<name>A0A8J7TMD9_9BACT</name>
<dbReference type="InterPro" id="IPR027417">
    <property type="entry name" value="P-loop_NTPase"/>
</dbReference>
<evidence type="ECO:0000256" key="4">
    <source>
        <dbReference type="PIRSR" id="PIRSR006230-1"/>
    </source>
</evidence>
<feature type="binding site" evidence="4">
    <location>
        <begin position="159"/>
        <end position="164"/>
    </location>
    <ligand>
        <name>GTP</name>
        <dbReference type="ChEBI" id="CHEBI:37565"/>
    </ligand>
</feature>
<evidence type="ECO:0000256" key="2">
    <source>
        <dbReference type="ARBA" id="ARBA00023134"/>
    </source>
</evidence>
<comment type="similarity">
    <text evidence="3">Belongs to the TRAFAC class YlqF/YawG GTPase family. MTG1 subfamily.</text>
</comment>
<evidence type="ECO:0000256" key="1">
    <source>
        <dbReference type="ARBA" id="ARBA00022741"/>
    </source>
</evidence>
<feature type="binding site" evidence="4">
    <location>
        <position position="203"/>
    </location>
    <ligand>
        <name>GTP</name>
        <dbReference type="ChEBI" id="CHEBI:37565"/>
    </ligand>
</feature>
<gene>
    <name evidence="7" type="primary">ylqF</name>
    <name evidence="7" type="ORF">J0M35_11180</name>
</gene>
<dbReference type="InterPro" id="IPR006073">
    <property type="entry name" value="GTP-bd"/>
</dbReference>
<dbReference type="PANTHER" id="PTHR45782">
    <property type="entry name" value="MITOCHONDRIAL RIBOSOME-ASSOCIATED GTPASE 1"/>
    <property type="match status" value="1"/>
</dbReference>
<dbReference type="InterPro" id="IPR023179">
    <property type="entry name" value="GTP-bd_ortho_bundle_sf"/>
</dbReference>
<dbReference type="Proteomes" id="UP000664277">
    <property type="component" value="Unassembled WGS sequence"/>
</dbReference>
<evidence type="ECO:0000256" key="5">
    <source>
        <dbReference type="SAM" id="MobiDB-lite"/>
    </source>
</evidence>
<dbReference type="GO" id="GO:0005525">
    <property type="term" value="F:GTP binding"/>
    <property type="evidence" value="ECO:0007669"/>
    <property type="project" value="UniProtKB-KW"/>
</dbReference>
<dbReference type="EMBL" id="JAFLCK010000014">
    <property type="protein sequence ID" value="MBN8660921.1"/>
    <property type="molecule type" value="Genomic_DNA"/>
</dbReference>
<dbReference type="Gene3D" id="1.10.1580.10">
    <property type="match status" value="1"/>
</dbReference>
<organism evidence="7 8">
    <name type="scientific">Candidatus Obscuribacter phosphatis</name>
    <dbReference type="NCBI Taxonomy" id="1906157"/>
    <lineage>
        <taxon>Bacteria</taxon>
        <taxon>Bacillati</taxon>
        <taxon>Candidatus Melainabacteria</taxon>
        <taxon>Candidatus Obscuribacterales</taxon>
        <taxon>Candidatus Obscuribacteraceae</taxon>
        <taxon>Candidatus Obscuribacter</taxon>
    </lineage>
</organism>
<dbReference type="Gene3D" id="3.40.50.300">
    <property type="entry name" value="P-loop containing nucleotide triphosphate hydrolases"/>
    <property type="match status" value="1"/>
</dbReference>
<accession>A0A8J7TMD9</accession>
<evidence type="ECO:0000313" key="8">
    <source>
        <dbReference type="Proteomes" id="UP000664277"/>
    </source>
</evidence>
<sequence>MPKPKPNKDGKGGMKPQPKSSTGVKKRPPSTAFQRLTEIVKWVDLVIEVLDGRLPVSTRHPKSNEIFGSKPRLIIYSKLDMSDSRRLKAYVKSVNEEFALSAENGGVQQQAVALCLKGLSSKASFVEACLALTKAKRESLNKKGLLPRPMRACVVGIPNVGKSSLINWFIGKKHARTGDMPGVTKGTQWIRVHPQLELLDTPGILPPTFFQKETMSRLSVLNLVPPDTYENLECAREALQLFKQYYPEALDKYLEGLAESGDGLNLLAEKRNFLTHGGKLDDYRAANILLRDIREGKLGGITLDEL</sequence>
<dbReference type="SUPFAM" id="SSF52540">
    <property type="entry name" value="P-loop containing nucleoside triphosphate hydrolases"/>
    <property type="match status" value="1"/>
</dbReference>
<dbReference type="PIRSF" id="PIRSF006230">
    <property type="entry name" value="MG442"/>
    <property type="match status" value="1"/>
</dbReference>
<dbReference type="NCBIfam" id="TIGR03596">
    <property type="entry name" value="GTPase_YlqF"/>
    <property type="match status" value="1"/>
</dbReference>